<dbReference type="InterPro" id="IPR012495">
    <property type="entry name" value="TadE-like_dom"/>
</dbReference>
<evidence type="ECO:0000313" key="4">
    <source>
        <dbReference type="Proteomes" id="UP000198977"/>
    </source>
</evidence>
<keyword evidence="1" id="KW-1133">Transmembrane helix</keyword>
<accession>A0A1I1XZD0</accession>
<dbReference type="EMBL" id="FOMW01000005">
    <property type="protein sequence ID" value="SFE11163.1"/>
    <property type="molecule type" value="Genomic_DNA"/>
</dbReference>
<evidence type="ECO:0000313" key="3">
    <source>
        <dbReference type="EMBL" id="SFE11163.1"/>
    </source>
</evidence>
<dbReference type="AlphaFoldDB" id="A0A1I1XZD0"/>
<dbReference type="OrthoDB" id="7856227at2"/>
<dbReference type="Pfam" id="PF07811">
    <property type="entry name" value="TadE"/>
    <property type="match status" value="1"/>
</dbReference>
<organism evidence="3 4">
    <name type="scientific">Sulfitobacter brevis</name>
    <dbReference type="NCBI Taxonomy" id="74348"/>
    <lineage>
        <taxon>Bacteria</taxon>
        <taxon>Pseudomonadati</taxon>
        <taxon>Pseudomonadota</taxon>
        <taxon>Alphaproteobacteria</taxon>
        <taxon>Rhodobacterales</taxon>
        <taxon>Roseobacteraceae</taxon>
        <taxon>Sulfitobacter</taxon>
    </lineage>
</organism>
<keyword evidence="4" id="KW-1185">Reference proteome</keyword>
<protein>
    <submittedName>
        <fullName evidence="3">TadE-like protein</fullName>
    </submittedName>
</protein>
<reference evidence="4" key="1">
    <citation type="submission" date="2016-10" db="EMBL/GenBank/DDBJ databases">
        <authorList>
            <person name="Varghese N."/>
            <person name="Submissions S."/>
        </authorList>
    </citation>
    <scope>NUCLEOTIDE SEQUENCE [LARGE SCALE GENOMIC DNA]</scope>
    <source>
        <strain evidence="4">DSM 11443</strain>
    </source>
</reference>
<gene>
    <name evidence="3" type="ORF">SAMN04488523_10535</name>
</gene>
<evidence type="ECO:0000259" key="2">
    <source>
        <dbReference type="Pfam" id="PF07811"/>
    </source>
</evidence>
<feature type="domain" description="TadE-like" evidence="2">
    <location>
        <begin position="16"/>
        <end position="58"/>
    </location>
</feature>
<evidence type="ECO:0000256" key="1">
    <source>
        <dbReference type="SAM" id="Phobius"/>
    </source>
</evidence>
<proteinExistence type="predicted"/>
<sequence>MSDTGLLRRFSTDETGSVLIEFAVVLCIFFLLVFGIIDFARLGFSNVMAEKAMETAVRMATVRPVACEDVPTVNQRGLLGTLSVDLPNGTACTARAGLCVEAETVSCTGASGNATSATIWAQIEPLLPVNAVPDNLQFSYSFDPELNRVGAPYAPIVTVTIVDLQFDFISPLGALAALAGANDTNELGASFVFPSLSASLPSEDLK</sequence>
<keyword evidence="1" id="KW-0472">Membrane</keyword>
<dbReference type="RefSeq" id="WP_093923305.1">
    <property type="nucleotide sequence ID" value="NZ_FOMW01000005.1"/>
</dbReference>
<keyword evidence="1" id="KW-0812">Transmembrane</keyword>
<dbReference type="STRING" id="74348.SAMN04488523_10535"/>
<name>A0A1I1XZD0_9RHOB</name>
<feature type="transmembrane region" description="Helical" evidence="1">
    <location>
        <begin position="20"/>
        <end position="44"/>
    </location>
</feature>
<dbReference type="Proteomes" id="UP000198977">
    <property type="component" value="Unassembled WGS sequence"/>
</dbReference>